<name>A0A9C6T8H8_DROAB</name>
<dbReference type="OrthoDB" id="7849239at2759"/>
<evidence type="ECO:0000313" key="2">
    <source>
        <dbReference type="Proteomes" id="UP000515160"/>
    </source>
</evidence>
<dbReference type="SUPFAM" id="SSF50729">
    <property type="entry name" value="PH domain-like"/>
    <property type="match status" value="1"/>
</dbReference>
<dbReference type="Proteomes" id="UP000515160">
    <property type="component" value="Chromosome 3"/>
</dbReference>
<protein>
    <submittedName>
        <fullName evidence="3">Uncharacterized protein LOC127565743</fullName>
    </submittedName>
</protein>
<keyword evidence="2" id="KW-1185">Reference proteome</keyword>
<sequence>MLKSSGFTAFYQDAPNQCLFEVKTKDPRLNLGLVSFIPTFELESDLNSNYATSTNEFEMDFSLPSHRFNDFAAPASKLNVLPEKLDFSELLSFQSETSSYPREPSIKEFCPPVDVMQMESQLIPIPEEQLKTDESSEILAIDVNETQPVLASKLGIFSEFLKSNSHSLVVDVKHNGVKLRPQDAIKRNVSTDYLMMIKKEMQEDLPEAAIQTSILASYYNTKDKNTLPPATFNACQYASIKNESEEAKNSTLKENSLSASVKKTCSSTIPMEKLECNKKIAKKNTRNIVGAIEIQETGVQIFRKPTKLFTFENLRDWKKKGEGQIEIWKLQQSDDEIYYMLLWDKCTQKLLIHMRLDSKWSIDYLTNSTNSCRWSHYNYAQGPEGVRERFACRFRDSNVAAQFIDIVGKCTANSNLH</sequence>
<gene>
    <name evidence="3" type="primary">LOC127565743</name>
</gene>
<dbReference type="RefSeq" id="XP_051861832.1">
    <property type="nucleotide sequence ID" value="XM_052005872.1"/>
</dbReference>
<reference evidence="3" key="1">
    <citation type="submission" date="2025-08" db="UniProtKB">
        <authorList>
            <consortium name="RefSeq"/>
        </authorList>
    </citation>
    <scope>IDENTIFICATION</scope>
    <source>
        <strain evidence="3">15112-1751.03</strain>
        <tissue evidence="3">Whole Adult</tissue>
    </source>
</reference>
<dbReference type="InterPro" id="IPR011993">
    <property type="entry name" value="PH-like_dom_sf"/>
</dbReference>
<dbReference type="Gene3D" id="2.30.29.30">
    <property type="entry name" value="Pleckstrin-homology domain (PH domain)/Phosphotyrosine-binding domain (PTB)"/>
    <property type="match status" value="1"/>
</dbReference>
<organism evidence="2 3">
    <name type="scientific">Drosophila albomicans</name>
    <name type="common">Fruit fly</name>
    <dbReference type="NCBI Taxonomy" id="7291"/>
    <lineage>
        <taxon>Eukaryota</taxon>
        <taxon>Metazoa</taxon>
        <taxon>Ecdysozoa</taxon>
        <taxon>Arthropoda</taxon>
        <taxon>Hexapoda</taxon>
        <taxon>Insecta</taxon>
        <taxon>Pterygota</taxon>
        <taxon>Neoptera</taxon>
        <taxon>Endopterygota</taxon>
        <taxon>Diptera</taxon>
        <taxon>Brachycera</taxon>
        <taxon>Muscomorpha</taxon>
        <taxon>Ephydroidea</taxon>
        <taxon>Drosophilidae</taxon>
        <taxon>Drosophila</taxon>
    </lineage>
</organism>
<feature type="domain" description="RanBD1" evidence="1">
    <location>
        <begin position="295"/>
        <end position="410"/>
    </location>
</feature>
<evidence type="ECO:0000259" key="1">
    <source>
        <dbReference type="PROSITE" id="PS50196"/>
    </source>
</evidence>
<accession>A0A9C6T8H8</accession>
<dbReference type="PROSITE" id="PS50196">
    <property type="entry name" value="RANBD1"/>
    <property type="match status" value="1"/>
</dbReference>
<dbReference type="InterPro" id="IPR000156">
    <property type="entry name" value="Ran_bind_dom"/>
</dbReference>
<dbReference type="AlphaFoldDB" id="A0A9C6T8H8"/>
<evidence type="ECO:0000313" key="3">
    <source>
        <dbReference type="RefSeq" id="XP_051861832.1"/>
    </source>
</evidence>
<dbReference type="Pfam" id="PF00638">
    <property type="entry name" value="Ran_BP1"/>
    <property type="match status" value="1"/>
</dbReference>
<proteinExistence type="predicted"/>
<dbReference type="GeneID" id="127565743"/>